<protein>
    <recommendedName>
        <fullName evidence="1">SPK domain-containing protein</fullName>
    </recommendedName>
</protein>
<dbReference type="InterPro" id="IPR006570">
    <property type="entry name" value="SPK_dom"/>
</dbReference>
<reference evidence="3" key="1">
    <citation type="submission" date="2011-07" db="EMBL/GenBank/DDBJ databases">
        <authorList>
            <consortium name="Caenorhabditis brenneri Sequencing and Analysis Consortium"/>
            <person name="Wilson R.K."/>
        </authorList>
    </citation>
    <scope>NUCLEOTIDE SEQUENCE [LARGE SCALE GENOMIC DNA]</scope>
    <source>
        <strain evidence="3">PB2801</strain>
    </source>
</reference>
<dbReference type="Pfam" id="PF04435">
    <property type="entry name" value="SPK"/>
    <property type="match status" value="1"/>
</dbReference>
<dbReference type="InParanoid" id="G0MAX7"/>
<dbReference type="AlphaFoldDB" id="G0MAX7"/>
<feature type="domain" description="SPK" evidence="1">
    <location>
        <begin position="11"/>
        <end position="119"/>
    </location>
</feature>
<gene>
    <name evidence="2" type="ORF">CAEBREN_11267</name>
</gene>
<dbReference type="HOGENOM" id="CLU_429746_0_0_1"/>
<proteinExistence type="predicted"/>
<dbReference type="Proteomes" id="UP000008068">
    <property type="component" value="Unassembled WGS sequence"/>
</dbReference>
<sequence>MKPYLTDRSTAYKKYTAFLFNSLKTKTQPIPRRILSEMFKEGKNVKHFTRMENNFNQHVVPLIIGYNSTWEEKAHMFFVTATPVLGTDLKAKFEMIGTLELDGNSRMARFDSANFSLQRNESHTAYHKPMSDKARRENTKVQDEAFEKFMGQINENNAALDFNNDEMNEATSHLRQEVLKFLMMFLNFLGQRFPEVKATVAQVAEKVIQFDDYFDENLKLSAVSVQLCVIHFVELLTLDNNNADHGPETKSVLETLKNLLKNERSLHLVHDSLEEFLQEKFNSMDHNMNQEPLNPVDHARPAMDNGNDVLMEVGDEAADPVYADDNNDGHIGVDHQVEGQEALVPVEDADPPMDNGDDGRMPVGEEEADLINEYRAFFDALGYYHPEDDREALVPVEDARQPVDNENDDYMGVRNVAVNRMDGFLANDYPMRINRQVELNPVEIDHPAVNHGRADHPLVENAEANRIVTDVGKAVFSDLRTREFCLESFKFLEKFVETFKSYQGCKTMKRLDEVLEYVTSHQSDPRRYETGTLSMSFFYSKVKETFQRLFHQNLANNARYNIFERKFQRGLLCSDLVSHFCDSLDRSPTMKVFSVPVREECSRMLTNRNTIIPYEKIVDELWRFHQKIKFSLVKRAN</sequence>
<dbReference type="EMBL" id="GL379788">
    <property type="protein sequence ID" value="EGT40736.1"/>
    <property type="molecule type" value="Genomic_DNA"/>
</dbReference>
<accession>G0MAX7</accession>
<dbReference type="SMART" id="SM00583">
    <property type="entry name" value="SPK"/>
    <property type="match status" value="1"/>
</dbReference>
<evidence type="ECO:0000313" key="2">
    <source>
        <dbReference type="EMBL" id="EGT40736.1"/>
    </source>
</evidence>
<evidence type="ECO:0000259" key="1">
    <source>
        <dbReference type="SMART" id="SM00583"/>
    </source>
</evidence>
<name>G0MAX7_CAEBE</name>
<keyword evidence="3" id="KW-1185">Reference proteome</keyword>
<organism evidence="3">
    <name type="scientific">Caenorhabditis brenneri</name>
    <name type="common">Nematode worm</name>
    <dbReference type="NCBI Taxonomy" id="135651"/>
    <lineage>
        <taxon>Eukaryota</taxon>
        <taxon>Metazoa</taxon>
        <taxon>Ecdysozoa</taxon>
        <taxon>Nematoda</taxon>
        <taxon>Chromadorea</taxon>
        <taxon>Rhabditida</taxon>
        <taxon>Rhabditina</taxon>
        <taxon>Rhabditomorpha</taxon>
        <taxon>Rhabditoidea</taxon>
        <taxon>Rhabditidae</taxon>
        <taxon>Peloderinae</taxon>
        <taxon>Caenorhabditis</taxon>
    </lineage>
</organism>
<evidence type="ECO:0000313" key="3">
    <source>
        <dbReference type="Proteomes" id="UP000008068"/>
    </source>
</evidence>